<dbReference type="EMBL" id="AUZZ01011044">
    <property type="protein sequence ID" value="EQD27605.1"/>
    <property type="molecule type" value="Genomic_DNA"/>
</dbReference>
<gene>
    <name evidence="3" type="ORF">B2A_15175</name>
</gene>
<sequence length="297" mass="32166">MSVSAGGILSASGYVVAQQNSTISSMLTSMVEQVRVTTGDHVHKGQLVAVLNDSLQRVSLSQQQSQLAMDRARVSEAGAMLVQSRLAFWRQSELARENLTSQASLDQAQATFDSDVAALKAAHAQVMMDQAAVQSAKIQLAETRIYAPFSGVVTHVYAHAGEMISPAAVGGFTKTGICDVVDMHSLEVSVDLNEEYLMRIHVGMPASVVLSAYPAVRFAAHVLKVIPVVNKTQATVGIRVGFDRLDPRILPGMQAQVLFYPAGVRRPTLIRIPTQAVHRNTNGKDFVYLIENGRLKR</sequence>
<dbReference type="AlphaFoldDB" id="T0ZCU8"/>
<protein>
    <submittedName>
        <fullName evidence="3">RND family efflux transporter MFP subunit</fullName>
    </submittedName>
</protein>
<comment type="caution">
    <text evidence="3">The sequence shown here is derived from an EMBL/GenBank/DDBJ whole genome shotgun (WGS) entry which is preliminary data.</text>
</comment>
<dbReference type="GO" id="GO:1990281">
    <property type="term" value="C:efflux pump complex"/>
    <property type="evidence" value="ECO:0007669"/>
    <property type="project" value="TreeGrafter"/>
</dbReference>
<accession>T0ZCU8</accession>
<dbReference type="InterPro" id="IPR058792">
    <property type="entry name" value="Beta-barrel_RND_2"/>
</dbReference>
<reference evidence="3" key="2">
    <citation type="journal article" date="2014" name="ISME J.">
        <title>Microbial stratification in low pH oxic and suboxic macroscopic growths along an acid mine drainage.</title>
        <authorList>
            <person name="Mendez-Garcia C."/>
            <person name="Mesa V."/>
            <person name="Sprenger R.R."/>
            <person name="Richter M."/>
            <person name="Diez M.S."/>
            <person name="Solano J."/>
            <person name="Bargiela R."/>
            <person name="Golyshina O.V."/>
            <person name="Manteca A."/>
            <person name="Ramos J.L."/>
            <person name="Gallego J.R."/>
            <person name="Llorente I."/>
            <person name="Martins Dos Santos V.A."/>
            <person name="Jensen O.N."/>
            <person name="Pelaez A.I."/>
            <person name="Sanchez J."/>
            <person name="Ferrer M."/>
        </authorList>
    </citation>
    <scope>NUCLEOTIDE SEQUENCE</scope>
</reference>
<dbReference type="NCBIfam" id="TIGR01730">
    <property type="entry name" value="RND_mfp"/>
    <property type="match status" value="1"/>
</dbReference>
<dbReference type="GO" id="GO:0015562">
    <property type="term" value="F:efflux transmembrane transporter activity"/>
    <property type="evidence" value="ECO:0007669"/>
    <property type="project" value="TreeGrafter"/>
</dbReference>
<dbReference type="Pfam" id="PF25876">
    <property type="entry name" value="HH_MFP_RND"/>
    <property type="match status" value="1"/>
</dbReference>
<dbReference type="InterPro" id="IPR058624">
    <property type="entry name" value="MdtA-like_HH"/>
</dbReference>
<feature type="non-terminal residue" evidence="3">
    <location>
        <position position="297"/>
    </location>
</feature>
<dbReference type="SUPFAM" id="SSF111369">
    <property type="entry name" value="HlyD-like secretion proteins"/>
    <property type="match status" value="1"/>
</dbReference>
<dbReference type="PANTHER" id="PTHR30469">
    <property type="entry name" value="MULTIDRUG RESISTANCE PROTEIN MDTA"/>
    <property type="match status" value="1"/>
</dbReference>
<evidence type="ECO:0000313" key="3">
    <source>
        <dbReference type="EMBL" id="EQD27605.1"/>
    </source>
</evidence>
<dbReference type="Gene3D" id="1.10.287.470">
    <property type="entry name" value="Helix hairpin bin"/>
    <property type="match status" value="1"/>
</dbReference>
<feature type="domain" description="CusB-like beta-barrel" evidence="2">
    <location>
        <begin position="188"/>
        <end position="259"/>
    </location>
</feature>
<dbReference type="PANTHER" id="PTHR30469:SF38">
    <property type="entry name" value="HLYD FAMILY SECRETION PROTEIN"/>
    <property type="match status" value="1"/>
</dbReference>
<dbReference type="Gene3D" id="2.40.50.100">
    <property type="match status" value="1"/>
</dbReference>
<proteinExistence type="predicted"/>
<evidence type="ECO:0000259" key="2">
    <source>
        <dbReference type="Pfam" id="PF25954"/>
    </source>
</evidence>
<dbReference type="InterPro" id="IPR006143">
    <property type="entry name" value="RND_pump_MFP"/>
</dbReference>
<feature type="domain" description="Multidrug resistance protein MdtA-like alpha-helical hairpin" evidence="1">
    <location>
        <begin position="71"/>
        <end position="141"/>
    </location>
</feature>
<evidence type="ECO:0000259" key="1">
    <source>
        <dbReference type="Pfam" id="PF25876"/>
    </source>
</evidence>
<name>T0ZCU8_9ZZZZ</name>
<dbReference type="Gene3D" id="2.40.30.170">
    <property type="match status" value="1"/>
</dbReference>
<dbReference type="Pfam" id="PF25954">
    <property type="entry name" value="Beta-barrel_RND_2"/>
    <property type="match status" value="1"/>
</dbReference>
<reference evidence="3" key="1">
    <citation type="submission" date="2013-08" db="EMBL/GenBank/DDBJ databases">
        <authorList>
            <person name="Mendez C."/>
            <person name="Richter M."/>
            <person name="Ferrer M."/>
            <person name="Sanchez J."/>
        </authorList>
    </citation>
    <scope>NUCLEOTIDE SEQUENCE</scope>
</reference>
<organism evidence="3">
    <name type="scientific">mine drainage metagenome</name>
    <dbReference type="NCBI Taxonomy" id="410659"/>
    <lineage>
        <taxon>unclassified sequences</taxon>
        <taxon>metagenomes</taxon>
        <taxon>ecological metagenomes</taxon>
    </lineage>
</organism>